<comment type="caution">
    <text evidence="1">The sequence shown here is derived from an EMBL/GenBank/DDBJ whole genome shotgun (WGS) entry which is preliminary data.</text>
</comment>
<protein>
    <submittedName>
        <fullName evidence="1">Uncharacterized protein</fullName>
    </submittedName>
</protein>
<evidence type="ECO:0000313" key="1">
    <source>
        <dbReference type="EMBL" id="CAI6373053.1"/>
    </source>
</evidence>
<proteinExistence type="predicted"/>
<evidence type="ECO:0000313" key="2">
    <source>
        <dbReference type="Proteomes" id="UP001160148"/>
    </source>
</evidence>
<keyword evidence="2" id="KW-1185">Reference proteome</keyword>
<gene>
    <name evidence="1" type="ORF">MEUPH1_LOCUS26852</name>
</gene>
<dbReference type="Proteomes" id="UP001160148">
    <property type="component" value="Unassembled WGS sequence"/>
</dbReference>
<accession>A0AAV0XZ73</accession>
<name>A0AAV0XZ73_9HEMI</name>
<sequence length="109" mass="12476">MGFFNSLRNIIKWFTDKVGFSGHRGPTKCKHEEFEPINNKGVHMDESLVEILDITYESLSETDEEEITEPGSCTVPLRASTPVLLIEGRQHARRTMSPFNNRENLDIPE</sequence>
<dbReference type="EMBL" id="CARXXK010001085">
    <property type="protein sequence ID" value="CAI6373053.1"/>
    <property type="molecule type" value="Genomic_DNA"/>
</dbReference>
<dbReference type="AlphaFoldDB" id="A0AAV0XZ73"/>
<reference evidence="1 2" key="1">
    <citation type="submission" date="2023-01" db="EMBL/GenBank/DDBJ databases">
        <authorList>
            <person name="Whitehead M."/>
        </authorList>
    </citation>
    <scope>NUCLEOTIDE SEQUENCE [LARGE SCALE GENOMIC DNA]</scope>
</reference>
<organism evidence="1 2">
    <name type="scientific">Macrosiphum euphorbiae</name>
    <name type="common">potato aphid</name>
    <dbReference type="NCBI Taxonomy" id="13131"/>
    <lineage>
        <taxon>Eukaryota</taxon>
        <taxon>Metazoa</taxon>
        <taxon>Ecdysozoa</taxon>
        <taxon>Arthropoda</taxon>
        <taxon>Hexapoda</taxon>
        <taxon>Insecta</taxon>
        <taxon>Pterygota</taxon>
        <taxon>Neoptera</taxon>
        <taxon>Paraneoptera</taxon>
        <taxon>Hemiptera</taxon>
        <taxon>Sternorrhyncha</taxon>
        <taxon>Aphidomorpha</taxon>
        <taxon>Aphidoidea</taxon>
        <taxon>Aphididae</taxon>
        <taxon>Macrosiphini</taxon>
        <taxon>Macrosiphum</taxon>
    </lineage>
</organism>